<sequence length="250" mass="29220">MPKKLKSRDLIQVVDLTYDDKSEAPRQLTKKRKIEKLEDWEEAGPSDDRKFLQGHERKIEKDDHNELFAVCLKDFYLTHDTKGQDCVGLYLDAGGARTTLTLAKHLSKEQMKQMCANTFGRDYKQMCNTITDAGIECYMENEDIHEKVHEERGIENKGRPMCMYLDFCGMWTQKTQEVFRNALKYYCFNGSYCGVTLCLTKRKPQYPSDPNIILIDMLEIASLHGRRLEIVHSKTYGKNPEMFFIMFRVI</sequence>
<dbReference type="EMBL" id="UPSH01000001">
    <property type="protein sequence ID" value="VBB18611.1"/>
    <property type="molecule type" value="Genomic_DNA"/>
</dbReference>
<comment type="caution">
    <text evidence="1">The sequence shown here is derived from an EMBL/GenBank/DDBJ whole genome shotgun (WGS) entry which is preliminary data.</text>
</comment>
<evidence type="ECO:0000313" key="2">
    <source>
        <dbReference type="Proteomes" id="UP000594342"/>
    </source>
</evidence>
<accession>A0A5K0UAI8</accession>
<dbReference type="Proteomes" id="UP000594342">
    <property type="component" value="Unassembled WGS sequence"/>
</dbReference>
<reference evidence="1 2" key="1">
    <citation type="submission" date="2018-10" db="EMBL/GenBank/DDBJ databases">
        <authorList>
            <consortium name="IHU Genomes"/>
        </authorList>
    </citation>
    <scope>NUCLEOTIDE SEQUENCE [LARGE SCALE GENOMIC DNA]</scope>
    <source>
        <strain evidence="1 2">A1</strain>
    </source>
</reference>
<protein>
    <submittedName>
        <fullName evidence="1">Uncharacterized protein</fullName>
    </submittedName>
</protein>
<proteinExistence type="predicted"/>
<evidence type="ECO:0000313" key="1">
    <source>
        <dbReference type="EMBL" id="VBB18611.1"/>
    </source>
</evidence>
<name>A0A5K0UAI8_9VIRU</name>
<gene>
    <name evidence="1" type="ORF">YASMINEVIRUS_1074</name>
</gene>
<organism evidence="1 2">
    <name type="scientific">Yasminevirus sp. GU-2018</name>
    <dbReference type="NCBI Taxonomy" id="2420051"/>
    <lineage>
        <taxon>Viruses</taxon>
        <taxon>Varidnaviria</taxon>
        <taxon>Bamfordvirae</taxon>
        <taxon>Nucleocytoviricota</taxon>
        <taxon>Megaviricetes</taxon>
        <taxon>Imitervirales</taxon>
        <taxon>Mimiviridae</taxon>
        <taxon>Klosneuvirinae</taxon>
        <taxon>Yasminevirus</taxon>
        <taxon>Yasminevirus saudimassiliense</taxon>
    </lineage>
</organism>
<keyword evidence="2" id="KW-1185">Reference proteome</keyword>